<reference evidence="1" key="2">
    <citation type="journal article" date="2015" name="Data Brief">
        <title>Shoot transcriptome of the giant reed, Arundo donax.</title>
        <authorList>
            <person name="Barrero R.A."/>
            <person name="Guerrero F.D."/>
            <person name="Moolhuijzen P."/>
            <person name="Goolsby J.A."/>
            <person name="Tidwell J."/>
            <person name="Bellgard S.E."/>
            <person name="Bellgard M.I."/>
        </authorList>
    </citation>
    <scope>NUCLEOTIDE SEQUENCE</scope>
    <source>
        <tissue evidence="1">Shoot tissue taken approximately 20 cm above the soil surface</tissue>
    </source>
</reference>
<reference evidence="1" key="1">
    <citation type="submission" date="2014-09" db="EMBL/GenBank/DDBJ databases">
        <authorList>
            <person name="Magalhaes I.L.F."/>
            <person name="Oliveira U."/>
            <person name="Santos F.R."/>
            <person name="Vidigal T.H.D.A."/>
            <person name="Brescovit A.D."/>
            <person name="Santos A.J."/>
        </authorList>
    </citation>
    <scope>NUCLEOTIDE SEQUENCE</scope>
    <source>
        <tissue evidence="1">Shoot tissue taken approximately 20 cm above the soil surface</tissue>
    </source>
</reference>
<organism evidence="1">
    <name type="scientific">Arundo donax</name>
    <name type="common">Giant reed</name>
    <name type="synonym">Donax arundinaceus</name>
    <dbReference type="NCBI Taxonomy" id="35708"/>
    <lineage>
        <taxon>Eukaryota</taxon>
        <taxon>Viridiplantae</taxon>
        <taxon>Streptophyta</taxon>
        <taxon>Embryophyta</taxon>
        <taxon>Tracheophyta</taxon>
        <taxon>Spermatophyta</taxon>
        <taxon>Magnoliopsida</taxon>
        <taxon>Liliopsida</taxon>
        <taxon>Poales</taxon>
        <taxon>Poaceae</taxon>
        <taxon>PACMAD clade</taxon>
        <taxon>Arundinoideae</taxon>
        <taxon>Arundineae</taxon>
        <taxon>Arundo</taxon>
    </lineage>
</organism>
<accession>A0A0A9M4U7</accession>
<dbReference type="AlphaFoldDB" id="A0A0A9M4U7"/>
<name>A0A0A9M4U7_ARUDO</name>
<proteinExistence type="predicted"/>
<dbReference type="EMBL" id="GBRH01186990">
    <property type="protein sequence ID" value="JAE10906.1"/>
    <property type="molecule type" value="Transcribed_RNA"/>
</dbReference>
<protein>
    <submittedName>
        <fullName evidence="1">Uncharacterized protein</fullName>
    </submittedName>
</protein>
<evidence type="ECO:0000313" key="1">
    <source>
        <dbReference type="EMBL" id="JAE10906.1"/>
    </source>
</evidence>
<sequence>MCKIIFLNPNATDTTNSLPYLFTVSYMYGFIAFPFPFVVSISKVKLPKVQAFEFWLLQYFVICMFHIWDKGTLDPGKLIFHI</sequence>